<name>A0ABW9YQT7_9GAMM</name>
<accession>A0ABW9YQT7</accession>
<gene>
    <name evidence="1" type="ORF">EIZ48_27380</name>
</gene>
<proteinExistence type="predicted"/>
<comment type="caution">
    <text evidence="1">The sequence shown here is derived from an EMBL/GenBank/DDBJ whole genome shotgun (WGS) entry which is preliminary data.</text>
</comment>
<keyword evidence="2" id="KW-1185">Reference proteome</keyword>
<evidence type="ECO:0008006" key="3">
    <source>
        <dbReference type="Google" id="ProtNLM"/>
    </source>
</evidence>
<protein>
    <recommendedName>
        <fullName evidence="3">Restriction endonuclease</fullName>
    </recommendedName>
</protein>
<sequence length="299" mass="33893">MSGNYIEPDCEKFIHESKQVEEAYSEACEWISSFGVPYEKTRFGSYEKDLQEFLNGGGAEDAKESVSIFLNAHKEANELVRIMNVFRSFDTEAILEPIKKMTSGQRFRNATTKDQSRDFAFELGMASRFIKAGYNVDLRGISDLVVDINGTKLYVECKRMKSFKQLAKRVKAANEQIKTRLNSDNSSKSRGMIALNVTDIVLEGNTPLVFSKLEDYQQTSARTLKGFVLKNKATLANKRVKKCLGVMTEFTTQGIIYAPEAEDMSFANIREGNIYQYPLTATELTFVNTFWEKLGNQDI</sequence>
<reference evidence="1 2" key="1">
    <citation type="journal article" date="2017" name="Int. J. Syst. Evol. Microbiol.">
        <title>Photobacterium alginatilyticum sp. nov., a marine bacterium isolated from bottom seawater.</title>
        <authorList>
            <person name="Wang X."/>
            <person name="Wang Y."/>
            <person name="Yang X."/>
            <person name="Sun H."/>
            <person name="Li B."/>
            <person name="Zhang X.H."/>
        </authorList>
    </citation>
    <scope>NUCLEOTIDE SEQUENCE [LARGE SCALE GENOMIC DNA]</scope>
    <source>
        <strain evidence="1 2">P03D4</strain>
    </source>
</reference>
<evidence type="ECO:0000313" key="2">
    <source>
        <dbReference type="Proteomes" id="UP000738517"/>
    </source>
</evidence>
<organism evidence="1 2">
    <name type="scientific">Photobacterium alginatilyticum</name>
    <dbReference type="NCBI Taxonomy" id="1775171"/>
    <lineage>
        <taxon>Bacteria</taxon>
        <taxon>Pseudomonadati</taxon>
        <taxon>Pseudomonadota</taxon>
        <taxon>Gammaproteobacteria</taxon>
        <taxon>Vibrionales</taxon>
        <taxon>Vibrionaceae</taxon>
        <taxon>Photobacterium</taxon>
    </lineage>
</organism>
<evidence type="ECO:0000313" key="1">
    <source>
        <dbReference type="EMBL" id="NBI56221.1"/>
    </source>
</evidence>
<dbReference type="Proteomes" id="UP000738517">
    <property type="component" value="Unassembled WGS sequence"/>
</dbReference>
<dbReference type="EMBL" id="RSEJ01000054">
    <property type="protein sequence ID" value="NBI56221.1"/>
    <property type="molecule type" value="Genomic_DNA"/>
</dbReference>
<dbReference type="RefSeq" id="WP_160658460.1">
    <property type="nucleotide sequence ID" value="NZ_RSEJ01000054.1"/>
</dbReference>